<sequence>MTGLSEMESTAGERVARAARDAAQSLDLSGLALTSVPLEICELTSLTELNLDGNQLVSLPDGLARLTSLRHLYISRNRLTHMPDCLANLQSLWTLALDDNQIETLPTWLGRLRDLVLLSLDGNRIVALPDSLGELDSLLSLRLSENKIETLPTTFNRLESLTSLQLDGNRLRDLPSSFGDLVSLTELDLSRNDLTVLPEPIGRLPALTSLQLRQNQIADLPSTVDLTALTELDLHQNPVKVIGGRLIDFSLLHDLVDGDDLEGLRALCTSGWNVDECEPWTGATALLLACVKNRAALVRLLLQYHADPNAIHSDGYNCYDSTSSWAIRRMLVEAGFGWQPRWTRCAPELGEVRHLSPVEPIDQTMTFEVTGTNLHLEQQIRRYPYPTGSVRISVIVRGPEPCDVLYDDTIVTAGHRRVALWRGESPVTVSFSANLRSFKGDVRARVYCLDKLAVDQSPSPGSTVRAALPPWRR</sequence>
<organism evidence="5 6">
    <name type="scientific">Kribbella ginsengisoli</name>
    <dbReference type="NCBI Taxonomy" id="363865"/>
    <lineage>
        <taxon>Bacteria</taxon>
        <taxon>Bacillati</taxon>
        <taxon>Actinomycetota</taxon>
        <taxon>Actinomycetes</taxon>
        <taxon>Propionibacteriales</taxon>
        <taxon>Kribbellaceae</taxon>
        <taxon>Kribbella</taxon>
    </lineage>
</organism>
<dbReference type="Gene3D" id="3.80.10.10">
    <property type="entry name" value="Ribonuclease Inhibitor"/>
    <property type="match status" value="2"/>
</dbReference>
<dbReference type="Pfam" id="PF23598">
    <property type="entry name" value="LRR_14"/>
    <property type="match status" value="1"/>
</dbReference>
<dbReference type="InterPro" id="IPR002110">
    <property type="entry name" value="Ankyrin_rpt"/>
</dbReference>
<dbReference type="InterPro" id="IPR055414">
    <property type="entry name" value="LRR_R13L4/SHOC2-like"/>
</dbReference>
<dbReference type="SUPFAM" id="SSF52058">
    <property type="entry name" value="L domain-like"/>
    <property type="match status" value="1"/>
</dbReference>
<dbReference type="PANTHER" id="PTHR48051">
    <property type="match status" value="1"/>
</dbReference>
<accession>A0ABP6ZBE9</accession>
<name>A0ABP6ZBE9_9ACTN</name>
<keyword evidence="2" id="KW-0677">Repeat</keyword>
<dbReference type="SMART" id="SM00248">
    <property type="entry name" value="ANK"/>
    <property type="match status" value="2"/>
</dbReference>
<dbReference type="SUPFAM" id="SSF48403">
    <property type="entry name" value="Ankyrin repeat"/>
    <property type="match status" value="1"/>
</dbReference>
<dbReference type="PANTHER" id="PTHR48051:SF1">
    <property type="entry name" value="RAS SUPPRESSOR PROTEIN 1"/>
    <property type="match status" value="1"/>
</dbReference>
<evidence type="ECO:0000256" key="1">
    <source>
        <dbReference type="ARBA" id="ARBA00022614"/>
    </source>
</evidence>
<keyword evidence="3" id="KW-0040">ANK repeat</keyword>
<feature type="repeat" description="ANK" evidence="3">
    <location>
        <begin position="281"/>
        <end position="313"/>
    </location>
</feature>
<dbReference type="InterPro" id="IPR032675">
    <property type="entry name" value="LRR_dom_sf"/>
</dbReference>
<dbReference type="Gene3D" id="1.25.40.20">
    <property type="entry name" value="Ankyrin repeat-containing domain"/>
    <property type="match status" value="1"/>
</dbReference>
<evidence type="ECO:0000259" key="4">
    <source>
        <dbReference type="Pfam" id="PF23598"/>
    </source>
</evidence>
<protein>
    <recommendedName>
        <fullName evidence="4">Disease resistance R13L4/SHOC-2-like LRR domain-containing protein</fullName>
    </recommendedName>
</protein>
<dbReference type="PROSITE" id="PS50297">
    <property type="entry name" value="ANK_REP_REGION"/>
    <property type="match status" value="1"/>
</dbReference>
<comment type="caution">
    <text evidence="5">The sequence shown here is derived from an EMBL/GenBank/DDBJ whole genome shotgun (WGS) entry which is preliminary data.</text>
</comment>
<gene>
    <name evidence="5" type="ORF">GCM10022235_85520</name>
</gene>
<keyword evidence="1" id="KW-0433">Leucine-rich repeat</keyword>
<keyword evidence="6" id="KW-1185">Reference proteome</keyword>
<dbReference type="Proteomes" id="UP001501222">
    <property type="component" value="Unassembled WGS sequence"/>
</dbReference>
<dbReference type="InterPro" id="IPR001611">
    <property type="entry name" value="Leu-rich_rpt"/>
</dbReference>
<dbReference type="Pfam" id="PF13855">
    <property type="entry name" value="LRR_8"/>
    <property type="match status" value="1"/>
</dbReference>
<dbReference type="Pfam" id="PF00023">
    <property type="entry name" value="Ank"/>
    <property type="match status" value="1"/>
</dbReference>
<proteinExistence type="predicted"/>
<dbReference type="InterPro" id="IPR050216">
    <property type="entry name" value="LRR_domain-containing"/>
</dbReference>
<reference evidence="6" key="1">
    <citation type="journal article" date="2019" name="Int. J. Syst. Evol. Microbiol.">
        <title>The Global Catalogue of Microorganisms (GCM) 10K type strain sequencing project: providing services to taxonomists for standard genome sequencing and annotation.</title>
        <authorList>
            <consortium name="The Broad Institute Genomics Platform"/>
            <consortium name="The Broad Institute Genome Sequencing Center for Infectious Disease"/>
            <person name="Wu L."/>
            <person name="Ma J."/>
        </authorList>
    </citation>
    <scope>NUCLEOTIDE SEQUENCE [LARGE SCALE GENOMIC DNA]</scope>
    <source>
        <strain evidence="6">JCM 16928</strain>
    </source>
</reference>
<dbReference type="EMBL" id="BAABAA010000029">
    <property type="protein sequence ID" value="GAA3600465.1"/>
    <property type="molecule type" value="Genomic_DNA"/>
</dbReference>
<evidence type="ECO:0000313" key="5">
    <source>
        <dbReference type="EMBL" id="GAA3600465.1"/>
    </source>
</evidence>
<evidence type="ECO:0000256" key="3">
    <source>
        <dbReference type="PROSITE-ProRule" id="PRU00023"/>
    </source>
</evidence>
<dbReference type="InterPro" id="IPR036770">
    <property type="entry name" value="Ankyrin_rpt-contain_sf"/>
</dbReference>
<dbReference type="InterPro" id="IPR003591">
    <property type="entry name" value="Leu-rich_rpt_typical-subtyp"/>
</dbReference>
<dbReference type="SMART" id="SM00364">
    <property type="entry name" value="LRR_BAC"/>
    <property type="match status" value="7"/>
</dbReference>
<dbReference type="PROSITE" id="PS51450">
    <property type="entry name" value="LRR"/>
    <property type="match status" value="4"/>
</dbReference>
<evidence type="ECO:0000256" key="2">
    <source>
        <dbReference type="ARBA" id="ARBA00022737"/>
    </source>
</evidence>
<feature type="domain" description="Disease resistance R13L4/SHOC-2-like LRR" evidence="4">
    <location>
        <begin position="109"/>
        <end position="190"/>
    </location>
</feature>
<dbReference type="SMART" id="SM00369">
    <property type="entry name" value="LRR_TYP"/>
    <property type="match status" value="9"/>
</dbReference>
<dbReference type="PROSITE" id="PS50088">
    <property type="entry name" value="ANK_REPEAT"/>
    <property type="match status" value="1"/>
</dbReference>
<evidence type="ECO:0000313" key="6">
    <source>
        <dbReference type="Proteomes" id="UP001501222"/>
    </source>
</evidence>